<dbReference type="SUPFAM" id="SSF75304">
    <property type="entry name" value="Amidase signature (AS) enzymes"/>
    <property type="match status" value="1"/>
</dbReference>
<evidence type="ECO:0000313" key="3">
    <source>
        <dbReference type="Proteomes" id="UP000632125"/>
    </source>
</evidence>
<evidence type="ECO:0000313" key="2">
    <source>
        <dbReference type="EMBL" id="MBD2868221.1"/>
    </source>
</evidence>
<name>A0A927CL74_9BACL</name>
<feature type="domain" description="Amidase" evidence="1">
    <location>
        <begin position="17"/>
        <end position="184"/>
    </location>
</feature>
<accession>A0A927CL74</accession>
<keyword evidence="3" id="KW-1185">Reference proteome</keyword>
<dbReference type="InterPro" id="IPR036928">
    <property type="entry name" value="AS_sf"/>
</dbReference>
<evidence type="ECO:0000259" key="1">
    <source>
        <dbReference type="Pfam" id="PF01425"/>
    </source>
</evidence>
<dbReference type="AlphaFoldDB" id="A0A927CL74"/>
<dbReference type="PANTHER" id="PTHR46310">
    <property type="entry name" value="AMIDASE 1"/>
    <property type="match status" value="1"/>
</dbReference>
<dbReference type="EMBL" id="JACXIY010000008">
    <property type="protein sequence ID" value="MBD2868221.1"/>
    <property type="molecule type" value="Genomic_DNA"/>
</dbReference>
<proteinExistence type="predicted"/>
<reference evidence="2" key="1">
    <citation type="submission" date="2020-09" db="EMBL/GenBank/DDBJ databases">
        <title>A novel bacterium of genus Paenibacillus, isolated from South China Sea.</title>
        <authorList>
            <person name="Huang H."/>
            <person name="Mo K."/>
            <person name="Hu Y."/>
        </authorList>
    </citation>
    <scope>NUCLEOTIDE SEQUENCE</scope>
    <source>
        <strain evidence="2">IB182493</strain>
    </source>
</reference>
<dbReference type="RefSeq" id="WP_190859360.1">
    <property type="nucleotide sequence ID" value="NZ_JACXIY010000008.1"/>
</dbReference>
<gene>
    <name evidence="2" type="ORF">IDH41_06520</name>
</gene>
<sequence length="402" mass="42726">MEKDWNAYAKKELTAEPTGSGMLNGRTFAVKDVFAVAGHASGAGNPDWLRTHKPAERNAAVIDRLLHSGARLRGATMTDELMYSLNGENAHYGTPVNPKAPGRIPGGSSSGSAVAAAAGLADFAIGTDTGGSIRVPSAYCGVYGIRPTHGAVDAAGLIPLAPSFDTVGWMAGDARTLLEVGRVLLDGRREGQREGADDGPFTRIAVASDVWDLADDHSKEALMAAMPRLLASTDRAERTVLAPEGLGEWANAFRLLQACEIWREHGDWIARERPAFGPGIAERFAWAATVKGEQLGEASAKRDEAKARMELLLDRRTVLAVPTVPGIAPLLGQSGEELERRRMQTMQMCCVAGLAGLPQVTVPLAGERGYPIGLSFIAGRGQDLKLLEWVASEADKRLKPGS</sequence>
<protein>
    <submittedName>
        <fullName evidence="2">Amidase</fullName>
        <ecNumber evidence="2">3.5.1.4</ecNumber>
    </submittedName>
</protein>
<dbReference type="GO" id="GO:0004040">
    <property type="term" value="F:amidase activity"/>
    <property type="evidence" value="ECO:0007669"/>
    <property type="project" value="UniProtKB-EC"/>
</dbReference>
<dbReference type="InterPro" id="IPR023631">
    <property type="entry name" value="Amidase_dom"/>
</dbReference>
<dbReference type="Proteomes" id="UP000632125">
    <property type="component" value="Unassembled WGS sequence"/>
</dbReference>
<dbReference type="Gene3D" id="3.90.1300.10">
    <property type="entry name" value="Amidase signature (AS) domain"/>
    <property type="match status" value="1"/>
</dbReference>
<feature type="domain" description="Amidase" evidence="1">
    <location>
        <begin position="295"/>
        <end position="387"/>
    </location>
</feature>
<dbReference type="NCBIfam" id="NF006169">
    <property type="entry name" value="PRK08310.1"/>
    <property type="match status" value="1"/>
</dbReference>
<dbReference type="EC" id="3.5.1.4" evidence="2"/>
<comment type="caution">
    <text evidence="2">The sequence shown here is derived from an EMBL/GenBank/DDBJ whole genome shotgun (WGS) entry which is preliminary data.</text>
</comment>
<dbReference type="Pfam" id="PF01425">
    <property type="entry name" value="Amidase"/>
    <property type="match status" value="2"/>
</dbReference>
<keyword evidence="2" id="KW-0378">Hydrolase</keyword>
<organism evidence="2 3">
    <name type="scientific">Paenibacillus arenilitoris</name>
    <dbReference type="NCBI Taxonomy" id="2772299"/>
    <lineage>
        <taxon>Bacteria</taxon>
        <taxon>Bacillati</taxon>
        <taxon>Bacillota</taxon>
        <taxon>Bacilli</taxon>
        <taxon>Bacillales</taxon>
        <taxon>Paenibacillaceae</taxon>
        <taxon>Paenibacillus</taxon>
    </lineage>
</organism>
<dbReference type="PANTHER" id="PTHR46310:SF7">
    <property type="entry name" value="AMIDASE 1"/>
    <property type="match status" value="1"/>
</dbReference>